<feature type="region of interest" description="Disordered" evidence="1">
    <location>
        <begin position="211"/>
        <end position="258"/>
    </location>
</feature>
<dbReference type="Pfam" id="PF05508">
    <property type="entry name" value="Ran-binding"/>
    <property type="match status" value="1"/>
</dbReference>
<protein>
    <submittedName>
        <fullName evidence="2">RanGTP-binding protein-domain-containing protein</fullName>
    </submittedName>
</protein>
<feature type="compositionally biased region" description="Acidic residues" evidence="1">
    <location>
        <begin position="469"/>
        <end position="486"/>
    </location>
</feature>
<sequence>MDALLANLGYQTVNFAIKSGIALTSKYAVQQCSRLLKTVDDKSVYTELKSLQKLLNTKIKVRPLGSGRGNSFLDAAQPLASSLHREIVRLGKRLQNAAATEEEGFGNGRRSRMSEAHHAELVMILSDIKRLLDRIDRDIPFIQLAITASGENMSTPMNPREATFSPSRLMQASTLVSFGDLHFNGTQPIQVGPSFTLTLYMLFVGHSQVKTQSEKHKEQNGGMSTSGSSSALQLMETPEKKSSHGADGTESSKEIPYGIGETDRKPIWQEVMHKARVRLLRTPMGCTFDPVRGYCSGHDHKNHQHEAGFNGSANGYSYHLEIVEDLDDGRMHEEKERGLKSQEFEGVRMAGIREAIPIHQFSKIFYTDTGVLLNIGDAENGYNNPVLLLKRDLSMVSPHEMPPESAAQSGIVNHGYSDDESDDQDEIDRQLWEESHLSPDRSGDQDHSRATNLPPHLDPEWLALEVYMDDDGDDSGSETADEEDSSVDSPQRRFSNDDHHIPHNSLSADSNLIQQFRQISLHSDSPAASPARQPSRDIERRNPAQKDMPRSPFDAVTSSLSLLEMLIRLTSLQESQQVSHLAIPDDFTMHFLQNTTTTGYAGEMAQRIKDQTKRRMGFDPYDDGDVDSEHGKQSGSRGAGR</sequence>
<feature type="compositionally biased region" description="Basic and acidic residues" evidence="1">
    <location>
        <begin position="608"/>
        <end position="617"/>
    </location>
</feature>
<accession>A0AA40ENF1</accession>
<reference evidence="2" key="1">
    <citation type="submission" date="2023-06" db="EMBL/GenBank/DDBJ databases">
        <title>Genome-scale phylogeny and comparative genomics of the fungal order Sordariales.</title>
        <authorList>
            <consortium name="Lawrence Berkeley National Laboratory"/>
            <person name="Hensen N."/>
            <person name="Bonometti L."/>
            <person name="Westerberg I."/>
            <person name="Brannstrom I.O."/>
            <person name="Guillou S."/>
            <person name="Cros-Aarteil S."/>
            <person name="Calhoun S."/>
            <person name="Haridas S."/>
            <person name="Kuo A."/>
            <person name="Mondo S."/>
            <person name="Pangilinan J."/>
            <person name="Riley R."/>
            <person name="Labutti K."/>
            <person name="Andreopoulos B."/>
            <person name="Lipzen A."/>
            <person name="Chen C."/>
            <person name="Yanf M."/>
            <person name="Daum C."/>
            <person name="Ng V."/>
            <person name="Clum A."/>
            <person name="Steindorff A."/>
            <person name="Ohm R."/>
            <person name="Martin F."/>
            <person name="Silar P."/>
            <person name="Natvig D."/>
            <person name="Lalanne C."/>
            <person name="Gautier V."/>
            <person name="Ament-Velasquez S.L."/>
            <person name="Kruys A."/>
            <person name="Hutchinson M.I."/>
            <person name="Powell A.J."/>
            <person name="Barry K."/>
            <person name="Miller A.N."/>
            <person name="Grigoriev I.V."/>
            <person name="Debuchy R."/>
            <person name="Gladieux P."/>
            <person name="Thoren M.H."/>
            <person name="Johannesson H."/>
        </authorList>
    </citation>
    <scope>NUCLEOTIDE SEQUENCE</scope>
    <source>
        <strain evidence="2">CBS 540.89</strain>
    </source>
</reference>
<feature type="region of interest" description="Disordered" evidence="1">
    <location>
        <begin position="469"/>
        <end position="505"/>
    </location>
</feature>
<evidence type="ECO:0000313" key="2">
    <source>
        <dbReference type="EMBL" id="KAK0742535.1"/>
    </source>
</evidence>
<evidence type="ECO:0000313" key="3">
    <source>
        <dbReference type="Proteomes" id="UP001172159"/>
    </source>
</evidence>
<dbReference type="PANTHER" id="PTHR31010">
    <property type="entry name" value="RAN-SPECIFIC GTPASE-ACTIVATING PROTEIN 30-RELATED"/>
    <property type="match status" value="1"/>
</dbReference>
<keyword evidence="3" id="KW-1185">Reference proteome</keyword>
<organism evidence="2 3">
    <name type="scientific">Apiosordaria backusii</name>
    <dbReference type="NCBI Taxonomy" id="314023"/>
    <lineage>
        <taxon>Eukaryota</taxon>
        <taxon>Fungi</taxon>
        <taxon>Dikarya</taxon>
        <taxon>Ascomycota</taxon>
        <taxon>Pezizomycotina</taxon>
        <taxon>Sordariomycetes</taxon>
        <taxon>Sordariomycetidae</taxon>
        <taxon>Sordariales</taxon>
        <taxon>Lasiosphaeriaceae</taxon>
        <taxon>Apiosordaria</taxon>
    </lineage>
</organism>
<dbReference type="AlphaFoldDB" id="A0AA40ENF1"/>
<evidence type="ECO:0000256" key="1">
    <source>
        <dbReference type="SAM" id="MobiDB-lite"/>
    </source>
</evidence>
<gene>
    <name evidence="2" type="ORF">B0T21DRAFT_283556</name>
</gene>
<dbReference type="InterPro" id="IPR008812">
    <property type="entry name" value="Ran_GTP-bd-rel"/>
</dbReference>
<feature type="compositionally biased region" description="Basic and acidic residues" evidence="1">
    <location>
        <begin position="427"/>
        <end position="449"/>
    </location>
</feature>
<comment type="caution">
    <text evidence="2">The sequence shown here is derived from an EMBL/GenBank/DDBJ whole genome shotgun (WGS) entry which is preliminary data.</text>
</comment>
<feature type="compositionally biased region" description="Polar residues" evidence="1">
    <location>
        <begin position="221"/>
        <end position="232"/>
    </location>
</feature>
<dbReference type="EMBL" id="JAUKTV010000003">
    <property type="protein sequence ID" value="KAK0742535.1"/>
    <property type="molecule type" value="Genomic_DNA"/>
</dbReference>
<dbReference type="GO" id="GO:0005737">
    <property type="term" value="C:cytoplasm"/>
    <property type="evidence" value="ECO:0007669"/>
    <property type="project" value="TreeGrafter"/>
</dbReference>
<dbReference type="Proteomes" id="UP001172159">
    <property type="component" value="Unassembled WGS sequence"/>
</dbReference>
<feature type="region of interest" description="Disordered" evidence="1">
    <location>
        <begin position="398"/>
        <end position="456"/>
    </location>
</feature>
<dbReference type="GO" id="GO:0005634">
    <property type="term" value="C:nucleus"/>
    <property type="evidence" value="ECO:0007669"/>
    <property type="project" value="TreeGrafter"/>
</dbReference>
<dbReference type="GO" id="GO:0030695">
    <property type="term" value="F:GTPase regulator activity"/>
    <property type="evidence" value="ECO:0007669"/>
    <property type="project" value="TreeGrafter"/>
</dbReference>
<feature type="compositionally biased region" description="Basic and acidic residues" evidence="1">
    <location>
        <begin position="534"/>
        <end position="549"/>
    </location>
</feature>
<dbReference type="PANTHER" id="PTHR31010:SF2">
    <property type="entry name" value="RAN-SPECIFIC GTPASE-ACTIVATING PROTEIN 30"/>
    <property type="match status" value="1"/>
</dbReference>
<proteinExistence type="predicted"/>
<feature type="region of interest" description="Disordered" evidence="1">
    <location>
        <begin position="521"/>
        <end position="553"/>
    </location>
</feature>
<feature type="region of interest" description="Disordered" evidence="1">
    <location>
        <begin position="608"/>
        <end position="641"/>
    </location>
</feature>
<feature type="compositionally biased region" description="Basic and acidic residues" evidence="1">
    <location>
        <begin position="490"/>
        <end position="501"/>
    </location>
</feature>
<name>A0AA40ENF1_9PEZI</name>